<proteinExistence type="predicted"/>
<dbReference type="RefSeq" id="WP_092543109.1">
    <property type="nucleotide sequence ID" value="NZ_BOMJ01000011.1"/>
</dbReference>
<sequence length="284" mass="31415">MTALDRDGLGDFLRGRRLSLQPEDVGLRRGARRRTSGLRREEVAELCDMSADYLARLERGSGSQPSPQMAAAIARGLRLTPDERDHLFLLCGHRARSRQLRDAHISPGLLRVMDRLQDTPAEILGPLGETLQQTPPAVALLGDETRFTGPARSALYRWFTDPAARARYLPDDHELNSRVYASILRAVSTTHGSGSPAAALVADLLRLSDEFAGLWERQEIGLRWSNAKRFVHPEVGRIDLYCQTLLDPDQGQSLLIFTATPGTESYDKLALLTVLGSDTFTGSR</sequence>
<dbReference type="STRING" id="113562.SAMN04489716_1688"/>
<dbReference type="EMBL" id="LT629758">
    <property type="protein sequence ID" value="SDS81505.1"/>
    <property type="molecule type" value="Genomic_DNA"/>
</dbReference>
<dbReference type="Proteomes" id="UP000198688">
    <property type="component" value="Chromosome I"/>
</dbReference>
<dbReference type="CDD" id="cd00093">
    <property type="entry name" value="HTH_XRE"/>
    <property type="match status" value="1"/>
</dbReference>
<dbReference type="PROSITE" id="PS50943">
    <property type="entry name" value="HTH_CROC1"/>
    <property type="match status" value="1"/>
</dbReference>
<dbReference type="InterPro" id="IPR001387">
    <property type="entry name" value="Cro/C1-type_HTH"/>
</dbReference>
<accession>A0A1H1V9V6</accession>
<organism evidence="2 3">
    <name type="scientific">Actinoplanes derwentensis</name>
    <dbReference type="NCBI Taxonomy" id="113562"/>
    <lineage>
        <taxon>Bacteria</taxon>
        <taxon>Bacillati</taxon>
        <taxon>Actinomycetota</taxon>
        <taxon>Actinomycetes</taxon>
        <taxon>Micromonosporales</taxon>
        <taxon>Micromonosporaceae</taxon>
        <taxon>Actinoplanes</taxon>
    </lineage>
</organism>
<dbReference type="SMART" id="SM00530">
    <property type="entry name" value="HTH_XRE"/>
    <property type="match status" value="1"/>
</dbReference>
<dbReference type="InterPro" id="IPR010982">
    <property type="entry name" value="Lambda_DNA-bd_dom_sf"/>
</dbReference>
<dbReference type="Gene3D" id="3.30.450.180">
    <property type="match status" value="1"/>
</dbReference>
<dbReference type="OrthoDB" id="3608749at2"/>
<dbReference type="Pfam" id="PF13560">
    <property type="entry name" value="HTH_31"/>
    <property type="match status" value="1"/>
</dbReference>
<feature type="domain" description="HTH cro/C1-type" evidence="1">
    <location>
        <begin position="37"/>
        <end position="84"/>
    </location>
</feature>
<keyword evidence="3" id="KW-1185">Reference proteome</keyword>
<dbReference type="SUPFAM" id="SSF47413">
    <property type="entry name" value="lambda repressor-like DNA-binding domains"/>
    <property type="match status" value="1"/>
</dbReference>
<evidence type="ECO:0000259" key="1">
    <source>
        <dbReference type="PROSITE" id="PS50943"/>
    </source>
</evidence>
<dbReference type="Pfam" id="PF17765">
    <property type="entry name" value="MLTR_LBD"/>
    <property type="match status" value="1"/>
</dbReference>
<evidence type="ECO:0000313" key="2">
    <source>
        <dbReference type="EMBL" id="SDS81505.1"/>
    </source>
</evidence>
<dbReference type="AlphaFoldDB" id="A0A1H1V9V6"/>
<gene>
    <name evidence="2" type="ORF">SAMN04489716_1688</name>
</gene>
<dbReference type="PANTHER" id="PTHR35010">
    <property type="entry name" value="BLL4672 PROTEIN-RELATED"/>
    <property type="match status" value="1"/>
</dbReference>
<dbReference type="InterPro" id="IPR041413">
    <property type="entry name" value="MLTR_LBD"/>
</dbReference>
<protein>
    <submittedName>
        <fullName evidence="2">Helix-turn-helix domain-containing protein</fullName>
    </submittedName>
</protein>
<reference evidence="2 3" key="1">
    <citation type="submission" date="2016-10" db="EMBL/GenBank/DDBJ databases">
        <authorList>
            <person name="de Groot N.N."/>
        </authorList>
    </citation>
    <scope>NUCLEOTIDE SEQUENCE [LARGE SCALE GENOMIC DNA]</scope>
    <source>
        <strain evidence="2 3">DSM 43941</strain>
    </source>
</reference>
<dbReference type="PANTHER" id="PTHR35010:SF2">
    <property type="entry name" value="BLL4672 PROTEIN"/>
    <property type="match status" value="1"/>
</dbReference>
<name>A0A1H1V9V6_9ACTN</name>
<dbReference type="GO" id="GO:0003677">
    <property type="term" value="F:DNA binding"/>
    <property type="evidence" value="ECO:0007669"/>
    <property type="project" value="InterPro"/>
</dbReference>
<dbReference type="Gene3D" id="1.10.260.40">
    <property type="entry name" value="lambda repressor-like DNA-binding domains"/>
    <property type="match status" value="1"/>
</dbReference>
<evidence type="ECO:0000313" key="3">
    <source>
        <dbReference type="Proteomes" id="UP000198688"/>
    </source>
</evidence>